<accession>A0A1M3L5Z3</accession>
<comment type="caution">
    <text evidence="2">The sequence shown here is derived from an EMBL/GenBank/DDBJ whole genome shotgun (WGS) entry which is preliminary data.</text>
</comment>
<name>A0A1M3L5Z3_9BACT</name>
<evidence type="ECO:0000313" key="2">
    <source>
        <dbReference type="EMBL" id="OJX60966.1"/>
    </source>
</evidence>
<proteinExistence type="predicted"/>
<reference evidence="2 3" key="1">
    <citation type="submission" date="2016-09" db="EMBL/GenBank/DDBJ databases">
        <title>Genome-resolved meta-omics ties microbial dynamics to process performance in biotechnology for thiocyanate degradation.</title>
        <authorList>
            <person name="Kantor R.S."/>
            <person name="Huddy R.J."/>
            <person name="Iyer R."/>
            <person name="Thomas B.C."/>
            <person name="Brown C.T."/>
            <person name="Anantharaman K."/>
            <person name="Tringe S."/>
            <person name="Hettich R.L."/>
            <person name="Harrison S.T."/>
            <person name="Banfield J.F."/>
        </authorList>
    </citation>
    <scope>NUCLEOTIDE SEQUENCE [LARGE SCALE GENOMIC DNA]</scope>
    <source>
        <strain evidence="2">59-99</strain>
    </source>
</reference>
<gene>
    <name evidence="2" type="ORF">BGO89_04115</name>
</gene>
<dbReference type="EMBL" id="MKVH01000003">
    <property type="protein sequence ID" value="OJX60966.1"/>
    <property type="molecule type" value="Genomic_DNA"/>
</dbReference>
<protein>
    <recommendedName>
        <fullName evidence="1">HNH domain-containing protein</fullName>
    </recommendedName>
</protein>
<dbReference type="AlphaFoldDB" id="A0A1M3L5Z3"/>
<evidence type="ECO:0000259" key="1">
    <source>
        <dbReference type="Pfam" id="PF01844"/>
    </source>
</evidence>
<dbReference type="CDD" id="cd00085">
    <property type="entry name" value="HNHc"/>
    <property type="match status" value="1"/>
</dbReference>
<sequence>MYSFIVDHKYFRKDVFRMVGLPEEIHGGSWYTGMVFFRGDHFIFCNVGTAGRTGHDYRNSMDGGLLTWYARNGLRLSNASIQMLLYPVGDIYIFYRNDSRDPFTFAGLGSCEEAYDSRPVRIVWSLLPAVESVGNDDSVVEFAHLVREGLRTTVTVNRYERSSFARRRCIDRWGVNCAVCSFDFGRVYGELGRDFIHVHHLKELSSIGKEYVLDADNDLRPVCPNCHAMLHREVPALTIERLKTAIEENRGKG</sequence>
<dbReference type="InterPro" id="IPR003615">
    <property type="entry name" value="HNH_nuc"/>
</dbReference>
<feature type="domain" description="HNH" evidence="1">
    <location>
        <begin position="177"/>
        <end position="232"/>
    </location>
</feature>
<organism evidence="2 3">
    <name type="scientific">Candidatus Kapaibacterium thiocyanatum</name>
    <dbReference type="NCBI Taxonomy" id="1895771"/>
    <lineage>
        <taxon>Bacteria</taxon>
        <taxon>Pseudomonadati</taxon>
        <taxon>Candidatus Kapaibacteriota</taxon>
        <taxon>Candidatus Kapaibacteriia</taxon>
        <taxon>Candidatus Kapaibacteriales</taxon>
        <taxon>Candidatus Kapaibacteriaceae</taxon>
        <taxon>Candidatus Kapaibacterium</taxon>
    </lineage>
</organism>
<dbReference type="Pfam" id="PF01844">
    <property type="entry name" value="HNH"/>
    <property type="match status" value="1"/>
</dbReference>
<dbReference type="GO" id="GO:0003676">
    <property type="term" value="F:nucleic acid binding"/>
    <property type="evidence" value="ECO:0007669"/>
    <property type="project" value="InterPro"/>
</dbReference>
<dbReference type="GO" id="GO:0004519">
    <property type="term" value="F:endonuclease activity"/>
    <property type="evidence" value="ECO:0007669"/>
    <property type="project" value="InterPro"/>
</dbReference>
<dbReference type="InterPro" id="IPR002711">
    <property type="entry name" value="HNH"/>
</dbReference>
<dbReference type="Proteomes" id="UP000184233">
    <property type="component" value="Unassembled WGS sequence"/>
</dbReference>
<evidence type="ECO:0000313" key="3">
    <source>
        <dbReference type="Proteomes" id="UP000184233"/>
    </source>
</evidence>
<dbReference type="GO" id="GO:0008270">
    <property type="term" value="F:zinc ion binding"/>
    <property type="evidence" value="ECO:0007669"/>
    <property type="project" value="InterPro"/>
</dbReference>